<dbReference type="Proteomes" id="UP000515806">
    <property type="component" value="Chromosome"/>
</dbReference>
<evidence type="ECO:0000313" key="2">
    <source>
        <dbReference type="EMBL" id="QNN44855.1"/>
    </source>
</evidence>
<organism evidence="2 3">
    <name type="scientific">Pedobacter roseus</name>
    <dbReference type="NCBI Taxonomy" id="336820"/>
    <lineage>
        <taxon>Bacteria</taxon>
        <taxon>Pseudomonadati</taxon>
        <taxon>Bacteroidota</taxon>
        <taxon>Sphingobacteriia</taxon>
        <taxon>Sphingobacteriales</taxon>
        <taxon>Sphingobacteriaceae</taxon>
        <taxon>Pedobacter</taxon>
    </lineage>
</organism>
<name>A0A7G9QND0_9SPHI</name>
<dbReference type="Pfam" id="PF00535">
    <property type="entry name" value="Glycos_transf_2"/>
    <property type="match status" value="1"/>
</dbReference>
<keyword evidence="3" id="KW-1185">Reference proteome</keyword>
<gene>
    <name evidence="2" type="ORF">H9L23_12585</name>
</gene>
<dbReference type="KEGG" id="proe:H9L23_12585"/>
<protein>
    <submittedName>
        <fullName evidence="2">Glycosyltransferase</fullName>
    </submittedName>
</protein>
<dbReference type="SUPFAM" id="SSF53448">
    <property type="entry name" value="Nucleotide-diphospho-sugar transferases"/>
    <property type="match status" value="1"/>
</dbReference>
<evidence type="ECO:0000259" key="1">
    <source>
        <dbReference type="Pfam" id="PF00535"/>
    </source>
</evidence>
<dbReference type="AlphaFoldDB" id="A0A7G9QND0"/>
<sequence>MYTFFQVSLLITHYNRSTSLSNLLHKLKALKCSFGEIVVSDDGSKDEHLANLRSLQETFDFKLITTPVNRGLGHNINKGQDAVTKPYTLYIQEDFEPSNEFPHQFLQGLNHLKTKEELDIIRFYAYAPYAYLKPYDAHFSQMYHPTFGTDYSKIYLYSDHPHLRRSTFFEKFGRYPEGLKGDLTEYRMCISFLQNKAQGLFYNDFSRLLIQKNSAQEPSTMTRASWREGKGIFIKLIRDTYRQLKYNFDIVTQPPLRKL</sequence>
<dbReference type="EMBL" id="CP060723">
    <property type="protein sequence ID" value="QNN44855.1"/>
    <property type="molecule type" value="Genomic_DNA"/>
</dbReference>
<evidence type="ECO:0000313" key="3">
    <source>
        <dbReference type="Proteomes" id="UP000515806"/>
    </source>
</evidence>
<accession>A0A7G9QND0</accession>
<feature type="domain" description="Glycosyltransferase 2-like" evidence="1">
    <location>
        <begin position="8"/>
        <end position="136"/>
    </location>
</feature>
<dbReference type="GO" id="GO:0016740">
    <property type="term" value="F:transferase activity"/>
    <property type="evidence" value="ECO:0007669"/>
    <property type="project" value="UniProtKB-KW"/>
</dbReference>
<reference evidence="2 3" key="1">
    <citation type="submission" date="2020-08" db="EMBL/GenBank/DDBJ databases">
        <title>Genome sequence of Pedobacter roseus KACC 11594T.</title>
        <authorList>
            <person name="Hyun D.-W."/>
            <person name="Bae J.-W."/>
        </authorList>
    </citation>
    <scope>NUCLEOTIDE SEQUENCE [LARGE SCALE GENOMIC DNA]</scope>
    <source>
        <strain evidence="2 3">KACC 11594</strain>
    </source>
</reference>
<dbReference type="RefSeq" id="WP_187595284.1">
    <property type="nucleotide sequence ID" value="NZ_CP060723.1"/>
</dbReference>
<dbReference type="InterPro" id="IPR029044">
    <property type="entry name" value="Nucleotide-diphossugar_trans"/>
</dbReference>
<dbReference type="Gene3D" id="3.90.550.10">
    <property type="entry name" value="Spore Coat Polysaccharide Biosynthesis Protein SpsA, Chain A"/>
    <property type="match status" value="1"/>
</dbReference>
<proteinExistence type="predicted"/>
<keyword evidence="2" id="KW-0808">Transferase</keyword>
<dbReference type="InterPro" id="IPR001173">
    <property type="entry name" value="Glyco_trans_2-like"/>
</dbReference>